<reference evidence="2" key="1">
    <citation type="journal article" date="2021" name="Nat. Commun.">
        <title>Genetic determinants of endophytism in the Arabidopsis root mycobiome.</title>
        <authorList>
            <person name="Mesny F."/>
            <person name="Miyauchi S."/>
            <person name="Thiergart T."/>
            <person name="Pickel B."/>
            <person name="Atanasova L."/>
            <person name="Karlsson M."/>
            <person name="Huettel B."/>
            <person name="Barry K.W."/>
            <person name="Haridas S."/>
            <person name="Chen C."/>
            <person name="Bauer D."/>
            <person name="Andreopoulos W."/>
            <person name="Pangilinan J."/>
            <person name="LaButti K."/>
            <person name="Riley R."/>
            <person name="Lipzen A."/>
            <person name="Clum A."/>
            <person name="Drula E."/>
            <person name="Henrissat B."/>
            <person name="Kohler A."/>
            <person name="Grigoriev I.V."/>
            <person name="Martin F.M."/>
            <person name="Hacquard S."/>
        </authorList>
    </citation>
    <scope>NUCLEOTIDE SEQUENCE</scope>
    <source>
        <strain evidence="2">MPI-CAGE-AT-0021</strain>
    </source>
</reference>
<dbReference type="OrthoDB" id="5238236at2759"/>
<dbReference type="Pfam" id="PF20253">
    <property type="entry name" value="DUF6604"/>
    <property type="match status" value="2"/>
</dbReference>
<accession>A0A9P9E1X5</accession>
<dbReference type="AlphaFoldDB" id="A0A9P9E1X5"/>
<keyword evidence="3" id="KW-1185">Reference proteome</keyword>
<dbReference type="PANTHER" id="PTHR38795">
    <property type="entry name" value="DUF6604 DOMAIN-CONTAINING PROTEIN"/>
    <property type="match status" value="1"/>
</dbReference>
<dbReference type="InterPro" id="IPR046539">
    <property type="entry name" value="DUF6604"/>
</dbReference>
<comment type="caution">
    <text evidence="2">The sequence shown here is derived from an EMBL/GenBank/DDBJ whole genome shotgun (WGS) entry which is preliminary data.</text>
</comment>
<proteinExistence type="predicted"/>
<feature type="domain" description="DUF6604" evidence="1">
    <location>
        <begin position="128"/>
        <end position="226"/>
    </location>
</feature>
<feature type="domain" description="DUF6604" evidence="1">
    <location>
        <begin position="31"/>
        <end position="121"/>
    </location>
</feature>
<organism evidence="2 3">
    <name type="scientific">Dactylonectria estremocensis</name>
    <dbReference type="NCBI Taxonomy" id="1079267"/>
    <lineage>
        <taxon>Eukaryota</taxon>
        <taxon>Fungi</taxon>
        <taxon>Dikarya</taxon>
        <taxon>Ascomycota</taxon>
        <taxon>Pezizomycotina</taxon>
        <taxon>Sordariomycetes</taxon>
        <taxon>Hypocreomycetidae</taxon>
        <taxon>Hypocreales</taxon>
        <taxon>Nectriaceae</taxon>
        <taxon>Dactylonectria</taxon>
    </lineage>
</organism>
<name>A0A9P9E1X5_9HYPO</name>
<dbReference type="PANTHER" id="PTHR38795:SF1">
    <property type="entry name" value="DUF6604 DOMAIN-CONTAINING PROTEIN"/>
    <property type="match status" value="1"/>
</dbReference>
<protein>
    <recommendedName>
        <fullName evidence="1">DUF6604 domain-containing protein</fullName>
    </recommendedName>
</protein>
<dbReference type="EMBL" id="JAGMUU010000020">
    <property type="protein sequence ID" value="KAH7129925.1"/>
    <property type="molecule type" value="Genomic_DNA"/>
</dbReference>
<gene>
    <name evidence="2" type="ORF">B0J13DRAFT_529998</name>
</gene>
<evidence type="ECO:0000313" key="2">
    <source>
        <dbReference type="EMBL" id="KAH7129925.1"/>
    </source>
</evidence>
<evidence type="ECO:0000259" key="1">
    <source>
        <dbReference type="Pfam" id="PF20253"/>
    </source>
</evidence>
<sequence length="261" mass="29096">MARLDSQVVWASHRPILDPRSWSTTTTTEGKWLMERQGKNERQNKCKTRAGPITTSTHVIAVEDFVPLAECIAASTNPVISVPEALYKTINRVIAMRSGFGKKLGKHGVEQDPLDDVRHSYLSMFSSSGLEVYEPSERFLNAPSMKRPEKTAQDKVVYEAEPPITLQDAFFVFWVMLQDLEKIRDCVREIRWRLLPGRKPDHDEPAAIAIAANSVIGCARSIIEDASTVFEDHGSAYAVCQAFSQNLNAKKGALRRASGHG</sequence>
<dbReference type="Proteomes" id="UP000717696">
    <property type="component" value="Unassembled WGS sequence"/>
</dbReference>
<evidence type="ECO:0000313" key="3">
    <source>
        <dbReference type="Proteomes" id="UP000717696"/>
    </source>
</evidence>